<name>A0ACC6M142_9BACI</name>
<protein>
    <submittedName>
        <fullName evidence="1">PDZ domain-containing protein</fullName>
    </submittedName>
</protein>
<keyword evidence="2" id="KW-1185">Reference proteome</keyword>
<organism evidence="1 2">
    <name type="scientific">Gracilibacillus pellucidus</name>
    <dbReference type="NCBI Taxonomy" id="3095368"/>
    <lineage>
        <taxon>Bacteria</taxon>
        <taxon>Bacillati</taxon>
        <taxon>Bacillota</taxon>
        <taxon>Bacilli</taxon>
        <taxon>Bacillales</taxon>
        <taxon>Bacillaceae</taxon>
        <taxon>Gracilibacillus</taxon>
    </lineage>
</organism>
<reference evidence="1" key="1">
    <citation type="submission" date="2023-11" db="EMBL/GenBank/DDBJ databases">
        <title>Gracilibacillus pellucida a moderately halophilic bacterium isolated from saline soil in Xinjiang province.</title>
        <authorList>
            <person name="Zhang Z."/>
            <person name="Tan F."/>
            <person name="Wang Y."/>
            <person name="Xia M."/>
        </authorList>
    </citation>
    <scope>NUCLEOTIDE SEQUENCE</scope>
    <source>
        <strain evidence="1">S3-1-1</strain>
    </source>
</reference>
<sequence length="399" mass="44984">MNWVVEIGTIIAHVFMQPFIYLFFLFILMSGYFRIKKDRRNFRAKVYPYFYEARRTWLVAVTAGIVLSALAIGFGLVLSLPFALVLGAVMFIVAIGNRFTWLSASYPLAITAAVIYFAGIYLQDYIPSSWQPLLDATNLFYVPFLIGVLLFVETWLLGRVRSKDTFPELIKSGRGKYLGQHRLKKLAIIPFVTLIPGGWLEPFNGWPLLDIGGESYGLLVVPYLLGFEYIVKARLATDASKWLAKGHAVLAIVVLLIAGASYKMPMLTVVALVVAFIGKEVILLIFQSKEKGRTPHFQPSEKGLLVLGVMPDTPAVDLELVPGEKIVKVNDIKVNNEEEFYQAVNQNRAFCKLAVEDLQGEVRFAQRSLYEDDHYKLGILFVKEQEPYVLEQIAEKQEG</sequence>
<dbReference type="EMBL" id="JAWZSR010000001">
    <property type="protein sequence ID" value="MDX8044650.1"/>
    <property type="molecule type" value="Genomic_DNA"/>
</dbReference>
<dbReference type="Proteomes" id="UP001277972">
    <property type="component" value="Unassembled WGS sequence"/>
</dbReference>
<gene>
    <name evidence="1" type="ORF">SH601_01505</name>
</gene>
<comment type="caution">
    <text evidence="1">The sequence shown here is derived from an EMBL/GenBank/DDBJ whole genome shotgun (WGS) entry which is preliminary data.</text>
</comment>
<evidence type="ECO:0000313" key="2">
    <source>
        <dbReference type="Proteomes" id="UP001277972"/>
    </source>
</evidence>
<accession>A0ACC6M142</accession>
<proteinExistence type="predicted"/>
<evidence type="ECO:0000313" key="1">
    <source>
        <dbReference type="EMBL" id="MDX8044650.1"/>
    </source>
</evidence>